<name>A0A0A8ZVX2_ARUDO</name>
<dbReference type="EMBL" id="GBRH01256022">
    <property type="protein sequence ID" value="JAD41873.1"/>
    <property type="molecule type" value="Transcribed_RNA"/>
</dbReference>
<reference evidence="1" key="1">
    <citation type="submission" date="2014-09" db="EMBL/GenBank/DDBJ databases">
        <authorList>
            <person name="Magalhaes I.L.F."/>
            <person name="Oliveira U."/>
            <person name="Santos F.R."/>
            <person name="Vidigal T.H.D.A."/>
            <person name="Brescovit A.D."/>
            <person name="Santos A.J."/>
        </authorList>
    </citation>
    <scope>NUCLEOTIDE SEQUENCE</scope>
    <source>
        <tissue evidence="1">Shoot tissue taken approximately 20 cm above the soil surface</tissue>
    </source>
</reference>
<proteinExistence type="predicted"/>
<sequence length="117" mass="13883">MMYQVLFFYLPFRSLTRHLMWRFVLCDEIFMVLKQQSGQFTSDLCLDYTNIQGVKNTFVHIATLVETYSPYIQQSSVLCYICPSYMFFAPQYPRFNCAQYHSFVGLLQTSHYCAALY</sequence>
<evidence type="ECO:0000313" key="1">
    <source>
        <dbReference type="EMBL" id="JAD41873.1"/>
    </source>
</evidence>
<reference evidence="1" key="2">
    <citation type="journal article" date="2015" name="Data Brief">
        <title>Shoot transcriptome of the giant reed, Arundo donax.</title>
        <authorList>
            <person name="Barrero R.A."/>
            <person name="Guerrero F.D."/>
            <person name="Moolhuijzen P."/>
            <person name="Goolsby J.A."/>
            <person name="Tidwell J."/>
            <person name="Bellgard S.E."/>
            <person name="Bellgard M.I."/>
        </authorList>
    </citation>
    <scope>NUCLEOTIDE SEQUENCE</scope>
    <source>
        <tissue evidence="1">Shoot tissue taken approximately 20 cm above the soil surface</tissue>
    </source>
</reference>
<organism evidence="1">
    <name type="scientific">Arundo donax</name>
    <name type="common">Giant reed</name>
    <name type="synonym">Donax arundinaceus</name>
    <dbReference type="NCBI Taxonomy" id="35708"/>
    <lineage>
        <taxon>Eukaryota</taxon>
        <taxon>Viridiplantae</taxon>
        <taxon>Streptophyta</taxon>
        <taxon>Embryophyta</taxon>
        <taxon>Tracheophyta</taxon>
        <taxon>Spermatophyta</taxon>
        <taxon>Magnoliopsida</taxon>
        <taxon>Liliopsida</taxon>
        <taxon>Poales</taxon>
        <taxon>Poaceae</taxon>
        <taxon>PACMAD clade</taxon>
        <taxon>Arundinoideae</taxon>
        <taxon>Arundineae</taxon>
        <taxon>Arundo</taxon>
    </lineage>
</organism>
<protein>
    <submittedName>
        <fullName evidence="1">Uncharacterized protein</fullName>
    </submittedName>
</protein>
<dbReference type="AlphaFoldDB" id="A0A0A8ZVX2"/>
<accession>A0A0A8ZVX2</accession>